<keyword evidence="2" id="KW-0732">Signal</keyword>
<dbReference type="GO" id="GO:0005975">
    <property type="term" value="P:carbohydrate metabolic process"/>
    <property type="evidence" value="ECO:0007669"/>
    <property type="project" value="InterPro"/>
</dbReference>
<evidence type="ECO:0000256" key="1">
    <source>
        <dbReference type="ARBA" id="ARBA00009743"/>
    </source>
</evidence>
<gene>
    <name evidence="7" type="ORF">FSB73_04780</name>
</gene>
<dbReference type="Pfam" id="PF16499">
    <property type="entry name" value="Melibiase_2"/>
    <property type="match status" value="1"/>
</dbReference>
<protein>
    <recommendedName>
        <fullName evidence="5">Alpha-galactosidase</fullName>
        <ecNumber evidence="5">3.2.1.22</ecNumber>
    </recommendedName>
    <alternativeName>
        <fullName evidence="5">Melibiase</fullName>
    </alternativeName>
</protein>
<dbReference type="InterPro" id="IPR002241">
    <property type="entry name" value="Glyco_hydro_27"/>
</dbReference>
<comment type="catalytic activity">
    <reaction evidence="5">
        <text>Hydrolysis of terminal, non-reducing alpha-D-galactose residues in alpha-D-galactosides, including galactose oligosaccharides, galactomannans and galactolipids.</text>
        <dbReference type="EC" id="3.2.1.22"/>
    </reaction>
</comment>
<name>A0A5B8VLG3_9BACT</name>
<dbReference type="InterPro" id="IPR041233">
    <property type="entry name" value="Melibiase_C"/>
</dbReference>
<comment type="similarity">
    <text evidence="1 5">Belongs to the glycosyl hydrolase 27 family.</text>
</comment>
<dbReference type="InterPro" id="IPR013780">
    <property type="entry name" value="Glyco_hydro_b"/>
</dbReference>
<dbReference type="Pfam" id="PF17801">
    <property type="entry name" value="Melibiase_C"/>
    <property type="match status" value="1"/>
</dbReference>
<dbReference type="OrthoDB" id="9807519at2"/>
<evidence type="ECO:0000256" key="3">
    <source>
        <dbReference type="ARBA" id="ARBA00022801"/>
    </source>
</evidence>
<evidence type="ECO:0000313" key="8">
    <source>
        <dbReference type="Proteomes" id="UP000321291"/>
    </source>
</evidence>
<dbReference type="PRINTS" id="PR00740">
    <property type="entry name" value="GLHYDRLASE27"/>
</dbReference>
<dbReference type="CDD" id="cd14792">
    <property type="entry name" value="GH27"/>
    <property type="match status" value="1"/>
</dbReference>
<dbReference type="SUPFAM" id="SSF51445">
    <property type="entry name" value="(Trans)glycosidases"/>
    <property type="match status" value="1"/>
</dbReference>
<keyword evidence="4 5" id="KW-0326">Glycosidase</keyword>
<dbReference type="PANTHER" id="PTHR11452:SF75">
    <property type="entry name" value="ALPHA-GALACTOSIDASE MEL1"/>
    <property type="match status" value="1"/>
</dbReference>
<evidence type="ECO:0000256" key="2">
    <source>
        <dbReference type="ARBA" id="ARBA00022729"/>
    </source>
</evidence>
<accession>A0A5B8VLG3</accession>
<dbReference type="Proteomes" id="UP000321291">
    <property type="component" value="Chromosome"/>
</dbReference>
<proteinExistence type="inferred from homology"/>
<feature type="domain" description="Alpha galactosidase C-terminal" evidence="6">
    <location>
        <begin position="312"/>
        <end position="386"/>
    </location>
</feature>
<evidence type="ECO:0000256" key="4">
    <source>
        <dbReference type="ARBA" id="ARBA00023295"/>
    </source>
</evidence>
<dbReference type="PANTHER" id="PTHR11452">
    <property type="entry name" value="ALPHA-GALACTOSIDASE/ALPHA-N-ACETYLGALACTOSAMINIDASE"/>
    <property type="match status" value="1"/>
</dbReference>
<dbReference type="Gene3D" id="3.20.20.70">
    <property type="entry name" value="Aldolase class I"/>
    <property type="match status" value="1"/>
</dbReference>
<dbReference type="EMBL" id="CP042434">
    <property type="protein sequence ID" value="QEC71098.1"/>
    <property type="molecule type" value="Genomic_DNA"/>
</dbReference>
<dbReference type="SUPFAM" id="SSF51011">
    <property type="entry name" value="Glycosyl hydrolase domain"/>
    <property type="match status" value="1"/>
</dbReference>
<keyword evidence="3 5" id="KW-0378">Hydrolase</keyword>
<sequence length="388" mass="43752">MLLFMFLGLLPGFITLLQAQKVKIKPPTMGWCSWYQYDVRISADKIEAQAKALKTSGLFAAGYDYVNIDDGYFEGRAADGRLLVDKTKFPKGMKATVDYIHQLGMKAGIYSDGGQNTCGSIWNNDKKGIGVGLYGHVAQDGLQFFKDWGFDYIKVDWCGGKVLQLNDSATYLHIIDTLRQIKPDLVFNLCRWQFPGTWAIKAADSWRFSADIHNNFKEIQNIIDLNANLWQYASPGHYNDMDMLQVGRGMSYDEDKTHFSMWCMLTSPLMISCDLQHISQPSKEILTNKELIAIDQDNGFKQARRLIQQAGGNIDVWVKPLGKKGKQKAIAVMNRADTVASYKLSAALIGLKPDQKVRDLWEHKDRGAIQELGNLQLPPHGIVVLKTY</sequence>
<organism evidence="7 8">
    <name type="scientific">Arachidicoccus ginsenosidivorans</name>
    <dbReference type="NCBI Taxonomy" id="496057"/>
    <lineage>
        <taxon>Bacteria</taxon>
        <taxon>Pseudomonadati</taxon>
        <taxon>Bacteroidota</taxon>
        <taxon>Chitinophagia</taxon>
        <taxon>Chitinophagales</taxon>
        <taxon>Chitinophagaceae</taxon>
        <taxon>Arachidicoccus</taxon>
    </lineage>
</organism>
<dbReference type="InterPro" id="IPR013785">
    <property type="entry name" value="Aldolase_TIM"/>
</dbReference>
<evidence type="ECO:0000256" key="5">
    <source>
        <dbReference type="RuleBase" id="RU361168"/>
    </source>
</evidence>
<dbReference type="RefSeq" id="WP_146780356.1">
    <property type="nucleotide sequence ID" value="NZ_CP042434.1"/>
</dbReference>
<reference evidence="7 8" key="1">
    <citation type="journal article" date="2017" name="Int. J. Syst. Evol. Microbiol.">
        <title>Arachidicoccus ginsenosidivorans sp. nov., with ginsenoside-converting activity isolated from ginseng cultivating soil.</title>
        <authorList>
            <person name="Siddiqi M.Z."/>
            <person name="Aslam Z."/>
            <person name="Im W.T."/>
        </authorList>
    </citation>
    <scope>NUCLEOTIDE SEQUENCE [LARGE SCALE GENOMIC DNA]</scope>
    <source>
        <strain evidence="7 8">Gsoil 809</strain>
    </source>
</reference>
<dbReference type="EC" id="3.2.1.22" evidence="5"/>
<dbReference type="InterPro" id="IPR017853">
    <property type="entry name" value="GH"/>
</dbReference>
<evidence type="ECO:0000259" key="6">
    <source>
        <dbReference type="Pfam" id="PF17801"/>
    </source>
</evidence>
<evidence type="ECO:0000313" key="7">
    <source>
        <dbReference type="EMBL" id="QEC71098.1"/>
    </source>
</evidence>
<dbReference type="AlphaFoldDB" id="A0A5B8VLG3"/>
<dbReference type="KEGG" id="agi:FSB73_04780"/>
<dbReference type="Gene3D" id="2.60.40.1180">
    <property type="entry name" value="Golgi alpha-mannosidase II"/>
    <property type="match status" value="1"/>
</dbReference>
<keyword evidence="5" id="KW-1015">Disulfide bond</keyword>
<dbReference type="GO" id="GO:0004557">
    <property type="term" value="F:alpha-galactosidase activity"/>
    <property type="evidence" value="ECO:0007669"/>
    <property type="project" value="UniProtKB-EC"/>
</dbReference>
<keyword evidence="8" id="KW-1185">Reference proteome</keyword>